<dbReference type="PANTHER" id="PTHR35335:SF1">
    <property type="entry name" value="UPF0716 PROTEIN FXSA"/>
    <property type="match status" value="1"/>
</dbReference>
<feature type="transmembrane region" description="Helical" evidence="2">
    <location>
        <begin position="138"/>
        <end position="160"/>
    </location>
</feature>
<sequence length="224" mass="24575">MAIPARTRSWMMGEFMKFLVAGAGPPIAGRPRVTYVCRGWDQVHALSGDSRTAWILLKRRLLMARLLVAALVLAEIASFVIVGQWAGVLGTLLLVVLAALLGVALLRRQGGEALAQMRGTLRTGRDPRPALLRGGFRLVAALLLIVPGFLGDVVALLLLLPPVQRALAKRFARHGARIVAVRTESFTAAPHEARPQRDRVVDAEWEEVPPHQRPTHRPSGWTRH</sequence>
<dbReference type="NCBIfam" id="NF008528">
    <property type="entry name" value="PRK11463.1-2"/>
    <property type="match status" value="1"/>
</dbReference>
<organism evidence="3 4">
    <name type="scientific">Rubellimicrobium rubrum</name>
    <dbReference type="NCBI Taxonomy" id="2585369"/>
    <lineage>
        <taxon>Bacteria</taxon>
        <taxon>Pseudomonadati</taxon>
        <taxon>Pseudomonadota</taxon>
        <taxon>Alphaproteobacteria</taxon>
        <taxon>Rhodobacterales</taxon>
        <taxon>Roseobacteraceae</taxon>
        <taxon>Rubellimicrobium</taxon>
    </lineage>
</organism>
<feature type="transmembrane region" description="Helical" evidence="2">
    <location>
        <begin position="61"/>
        <end position="82"/>
    </location>
</feature>
<dbReference type="Pfam" id="PF04186">
    <property type="entry name" value="FxsA"/>
    <property type="match status" value="1"/>
</dbReference>
<dbReference type="AlphaFoldDB" id="A0A5C4MVR6"/>
<dbReference type="GO" id="GO:0016020">
    <property type="term" value="C:membrane"/>
    <property type="evidence" value="ECO:0007669"/>
    <property type="project" value="InterPro"/>
</dbReference>
<protein>
    <submittedName>
        <fullName evidence="3">FxsA family protein</fullName>
    </submittedName>
</protein>
<reference evidence="3 4" key="1">
    <citation type="submission" date="2019-06" db="EMBL/GenBank/DDBJ databases">
        <title>YIM 131921 draft genome.</title>
        <authorList>
            <person name="Jiang L."/>
        </authorList>
    </citation>
    <scope>NUCLEOTIDE SEQUENCE [LARGE SCALE GENOMIC DNA]</scope>
    <source>
        <strain evidence="3 4">YIM 131921</strain>
    </source>
</reference>
<keyword evidence="4" id="KW-1185">Reference proteome</keyword>
<accession>A0A5C4MVR6</accession>
<evidence type="ECO:0000256" key="2">
    <source>
        <dbReference type="SAM" id="Phobius"/>
    </source>
</evidence>
<dbReference type="OrthoDB" id="9792788at2"/>
<evidence type="ECO:0000313" key="4">
    <source>
        <dbReference type="Proteomes" id="UP000305887"/>
    </source>
</evidence>
<dbReference type="InterPro" id="IPR007313">
    <property type="entry name" value="FxsA"/>
</dbReference>
<proteinExistence type="predicted"/>
<feature type="transmembrane region" description="Helical" evidence="2">
    <location>
        <begin position="88"/>
        <end position="106"/>
    </location>
</feature>
<evidence type="ECO:0000313" key="3">
    <source>
        <dbReference type="EMBL" id="TNC48168.1"/>
    </source>
</evidence>
<feature type="region of interest" description="Disordered" evidence="1">
    <location>
        <begin position="189"/>
        <end position="224"/>
    </location>
</feature>
<dbReference type="PANTHER" id="PTHR35335">
    <property type="entry name" value="UPF0716 PROTEIN FXSA"/>
    <property type="match status" value="1"/>
</dbReference>
<keyword evidence="2" id="KW-0812">Transmembrane</keyword>
<name>A0A5C4MVR6_9RHOB</name>
<dbReference type="EMBL" id="VDFU01000019">
    <property type="protein sequence ID" value="TNC48168.1"/>
    <property type="molecule type" value="Genomic_DNA"/>
</dbReference>
<gene>
    <name evidence="3" type="ORF">FHG66_14940</name>
</gene>
<evidence type="ECO:0000256" key="1">
    <source>
        <dbReference type="SAM" id="MobiDB-lite"/>
    </source>
</evidence>
<keyword evidence="2" id="KW-0472">Membrane</keyword>
<feature type="compositionally biased region" description="Basic and acidic residues" evidence="1">
    <location>
        <begin position="191"/>
        <end position="202"/>
    </location>
</feature>
<keyword evidence="2" id="KW-1133">Transmembrane helix</keyword>
<comment type="caution">
    <text evidence="3">The sequence shown here is derived from an EMBL/GenBank/DDBJ whole genome shotgun (WGS) entry which is preliminary data.</text>
</comment>
<dbReference type="Proteomes" id="UP000305887">
    <property type="component" value="Unassembled WGS sequence"/>
</dbReference>